<accession>A0A0W8FSX6</accession>
<dbReference type="AlphaFoldDB" id="A0A0W8FSX6"/>
<evidence type="ECO:0000256" key="1">
    <source>
        <dbReference type="ARBA" id="ARBA00009018"/>
    </source>
</evidence>
<dbReference type="PROSITE" id="PS51219">
    <property type="entry name" value="DPCK"/>
    <property type="match status" value="1"/>
</dbReference>
<organism evidence="8">
    <name type="scientific">hydrocarbon metagenome</name>
    <dbReference type="NCBI Taxonomy" id="938273"/>
    <lineage>
        <taxon>unclassified sequences</taxon>
        <taxon>metagenomes</taxon>
        <taxon>ecological metagenomes</taxon>
    </lineage>
</organism>
<dbReference type="FunFam" id="3.40.50.300:FF:000991">
    <property type="entry name" value="Dephospho-CoA kinase"/>
    <property type="match status" value="1"/>
</dbReference>
<proteinExistence type="inferred from homology"/>
<dbReference type="EC" id="2.7.1.24" evidence="8"/>
<dbReference type="EMBL" id="LNQE01000880">
    <property type="protein sequence ID" value="KUG23892.1"/>
    <property type="molecule type" value="Genomic_DNA"/>
</dbReference>
<sequence>MLNVGLTGGIACGKSTVAQMFVELGAHLIDLDRIAHYVQEPGKPAYKEVVHHFGKEILQPDKKIDRLKLGNIVFGNKNKIVELNNIVHPLVYQEWHTRLEKIRTKKEHAIVLSDVPLLFEGQMQDLFDLTLLVLIAPEEQIRRLRIRNGLSKEEAEKRLKSQMPIREKIKLADIVIDNEGSVSDTENKVNKIWKKLLHLEKQKYKL</sequence>
<keyword evidence="2" id="KW-0963">Cytoplasm</keyword>
<keyword evidence="4" id="KW-0547">Nucleotide-binding</keyword>
<evidence type="ECO:0000256" key="2">
    <source>
        <dbReference type="ARBA" id="ARBA00022490"/>
    </source>
</evidence>
<dbReference type="NCBIfam" id="TIGR00152">
    <property type="entry name" value="dephospho-CoA kinase"/>
    <property type="match status" value="1"/>
</dbReference>
<evidence type="ECO:0000256" key="6">
    <source>
        <dbReference type="ARBA" id="ARBA00022840"/>
    </source>
</evidence>
<comment type="caution">
    <text evidence="8">The sequence shown here is derived from an EMBL/GenBank/DDBJ whole genome shotgun (WGS) entry which is preliminary data.</text>
</comment>
<dbReference type="SUPFAM" id="SSF52540">
    <property type="entry name" value="P-loop containing nucleoside triphosphate hydrolases"/>
    <property type="match status" value="1"/>
</dbReference>
<keyword evidence="7" id="KW-0173">Coenzyme A biosynthesis</keyword>
<dbReference type="Pfam" id="PF01121">
    <property type="entry name" value="CoaE"/>
    <property type="match status" value="1"/>
</dbReference>
<keyword evidence="3 8" id="KW-0808">Transferase</keyword>
<dbReference type="GO" id="GO:0005524">
    <property type="term" value="F:ATP binding"/>
    <property type="evidence" value="ECO:0007669"/>
    <property type="project" value="UniProtKB-KW"/>
</dbReference>
<dbReference type="GO" id="GO:0004140">
    <property type="term" value="F:dephospho-CoA kinase activity"/>
    <property type="evidence" value="ECO:0007669"/>
    <property type="project" value="UniProtKB-EC"/>
</dbReference>
<keyword evidence="6" id="KW-0067">ATP-binding</keyword>
<dbReference type="GO" id="GO:0015937">
    <property type="term" value="P:coenzyme A biosynthetic process"/>
    <property type="evidence" value="ECO:0007669"/>
    <property type="project" value="UniProtKB-KW"/>
</dbReference>
<evidence type="ECO:0000256" key="5">
    <source>
        <dbReference type="ARBA" id="ARBA00022777"/>
    </source>
</evidence>
<reference evidence="8" key="1">
    <citation type="journal article" date="2015" name="Proc. Natl. Acad. Sci. U.S.A.">
        <title>Networks of energetic and metabolic interactions define dynamics in microbial communities.</title>
        <authorList>
            <person name="Embree M."/>
            <person name="Liu J.K."/>
            <person name="Al-Bassam M.M."/>
            <person name="Zengler K."/>
        </authorList>
    </citation>
    <scope>NUCLEOTIDE SEQUENCE</scope>
</reference>
<gene>
    <name evidence="8" type="ORF">ASZ90_006296</name>
</gene>
<evidence type="ECO:0000313" key="8">
    <source>
        <dbReference type="EMBL" id="KUG23892.1"/>
    </source>
</evidence>
<name>A0A0W8FSX6_9ZZZZ</name>
<dbReference type="Gene3D" id="3.40.50.300">
    <property type="entry name" value="P-loop containing nucleotide triphosphate hydrolases"/>
    <property type="match status" value="1"/>
</dbReference>
<comment type="similarity">
    <text evidence="1">Belongs to the CoaE family.</text>
</comment>
<keyword evidence="5 8" id="KW-0418">Kinase</keyword>
<evidence type="ECO:0000256" key="3">
    <source>
        <dbReference type="ARBA" id="ARBA00022679"/>
    </source>
</evidence>
<evidence type="ECO:0000256" key="7">
    <source>
        <dbReference type="ARBA" id="ARBA00022993"/>
    </source>
</evidence>
<evidence type="ECO:0000256" key="4">
    <source>
        <dbReference type="ARBA" id="ARBA00022741"/>
    </source>
</evidence>
<dbReference type="InterPro" id="IPR001977">
    <property type="entry name" value="Depp_CoAkinase"/>
</dbReference>
<protein>
    <submittedName>
        <fullName evidence="8">Dephospho-coa kinase</fullName>
        <ecNumber evidence="8">2.7.1.24</ecNumber>
    </submittedName>
</protein>
<dbReference type="InterPro" id="IPR027417">
    <property type="entry name" value="P-loop_NTPase"/>
</dbReference>
<dbReference type="PANTHER" id="PTHR10695">
    <property type="entry name" value="DEPHOSPHO-COA KINASE-RELATED"/>
    <property type="match status" value="1"/>
</dbReference>
<dbReference type="CDD" id="cd02022">
    <property type="entry name" value="DPCK"/>
    <property type="match status" value="1"/>
</dbReference>
<dbReference type="PANTHER" id="PTHR10695:SF46">
    <property type="entry name" value="BIFUNCTIONAL COENZYME A SYNTHASE-RELATED"/>
    <property type="match status" value="1"/>
</dbReference>
<dbReference type="HAMAP" id="MF_00376">
    <property type="entry name" value="Dephospho_CoA_kinase"/>
    <property type="match status" value="1"/>
</dbReference>